<feature type="region of interest" description="Disordered" evidence="1">
    <location>
        <begin position="56"/>
        <end position="75"/>
    </location>
</feature>
<dbReference type="EMBL" id="PGVG01000003">
    <property type="protein sequence ID" value="PJG56249.1"/>
    <property type="molecule type" value="Genomic_DNA"/>
</dbReference>
<keyword evidence="4" id="KW-1185">Reference proteome</keyword>
<name>A0A2M8REK5_9BRAD</name>
<feature type="chain" id="PRO_5014889549" evidence="2">
    <location>
        <begin position="26"/>
        <end position="119"/>
    </location>
</feature>
<feature type="signal peptide" evidence="2">
    <location>
        <begin position="1"/>
        <end position="25"/>
    </location>
</feature>
<comment type="caution">
    <text evidence="3">The sequence shown here is derived from an EMBL/GenBank/DDBJ whole genome shotgun (WGS) entry which is preliminary data.</text>
</comment>
<evidence type="ECO:0000313" key="3">
    <source>
        <dbReference type="EMBL" id="PJG56249.1"/>
    </source>
</evidence>
<dbReference type="AlphaFoldDB" id="A0A2M8REK5"/>
<evidence type="ECO:0000256" key="2">
    <source>
        <dbReference type="SAM" id="SignalP"/>
    </source>
</evidence>
<gene>
    <name evidence="3" type="ORF">CVM73_05435</name>
</gene>
<dbReference type="Proteomes" id="UP000231194">
    <property type="component" value="Unassembled WGS sequence"/>
</dbReference>
<organism evidence="3 4">
    <name type="scientific">Bradyrhizobium forestalis</name>
    <dbReference type="NCBI Taxonomy" id="1419263"/>
    <lineage>
        <taxon>Bacteria</taxon>
        <taxon>Pseudomonadati</taxon>
        <taxon>Pseudomonadota</taxon>
        <taxon>Alphaproteobacteria</taxon>
        <taxon>Hyphomicrobiales</taxon>
        <taxon>Nitrobacteraceae</taxon>
        <taxon>Bradyrhizobium</taxon>
    </lineage>
</organism>
<evidence type="ECO:0000313" key="4">
    <source>
        <dbReference type="Proteomes" id="UP000231194"/>
    </source>
</evidence>
<accession>A0A2M8REK5</accession>
<sequence length="119" mass="12669">MTSNSLIQIAAVTIILLEAASPARAASCERSIGHVQAQLDAAIEKIAGVHGWGPESLDALRGHQPTPRSLAQAEGQSGVHLQLALDALDRARAADRSHDIATCRRELSEATLLLQKRPH</sequence>
<dbReference type="OrthoDB" id="8456558at2"/>
<dbReference type="RefSeq" id="WP_100230973.1">
    <property type="nucleotide sequence ID" value="NZ_PGVG01000003.1"/>
</dbReference>
<proteinExistence type="predicted"/>
<protein>
    <submittedName>
        <fullName evidence="3">Uncharacterized protein</fullName>
    </submittedName>
</protein>
<evidence type="ECO:0000256" key="1">
    <source>
        <dbReference type="SAM" id="MobiDB-lite"/>
    </source>
</evidence>
<keyword evidence="2" id="KW-0732">Signal</keyword>
<reference evidence="3 4" key="1">
    <citation type="submission" date="2017-11" db="EMBL/GenBank/DDBJ databases">
        <title>Bradyrhizobium forestalis sp. nov., an efficient nitrogen-fixing bacterium isolated from nodules of forest legume species in the Amazon.</title>
        <authorList>
            <person name="Costa E.M."/>
            <person name="Guimaraes A."/>
            <person name="Carvalho T.S."/>
            <person name="Rodrigues T.L."/>
            <person name="Ribeiro P.R.A."/>
            <person name="Lebbe L."/>
            <person name="Willems A."/>
            <person name="Moreira F.M.S."/>
        </authorList>
    </citation>
    <scope>NUCLEOTIDE SEQUENCE [LARGE SCALE GENOMIC DNA]</scope>
    <source>
        <strain evidence="3 4">INPA54B</strain>
    </source>
</reference>